<protein>
    <submittedName>
        <fullName evidence="1">Uncharacterized protein</fullName>
    </submittedName>
</protein>
<sequence>MSKGTILSVINKKMHVQVLHFAEQNHGLLAYSEELHSMMILVVETIHMEILLEESVHADELQPTNQMKYIHL</sequence>
<dbReference type="InParanoid" id="A0A059C8R6"/>
<dbReference type="AlphaFoldDB" id="A0A059C8R6"/>
<gene>
    <name evidence="1" type="ORF">EUGRSUZ_E03485</name>
</gene>
<proteinExistence type="predicted"/>
<reference evidence="1" key="1">
    <citation type="submission" date="2013-07" db="EMBL/GenBank/DDBJ databases">
        <title>The genome of Eucalyptus grandis.</title>
        <authorList>
            <person name="Schmutz J."/>
            <person name="Hayes R."/>
            <person name="Myburg A."/>
            <person name="Tuskan G."/>
            <person name="Grattapaglia D."/>
            <person name="Rokhsar D.S."/>
        </authorList>
    </citation>
    <scope>NUCLEOTIDE SEQUENCE</scope>
    <source>
        <tissue evidence="1">Leaf extractions</tissue>
    </source>
</reference>
<accession>A0A059C8R6</accession>
<organism evidence="1">
    <name type="scientific">Eucalyptus grandis</name>
    <name type="common">Flooded gum</name>
    <dbReference type="NCBI Taxonomy" id="71139"/>
    <lineage>
        <taxon>Eukaryota</taxon>
        <taxon>Viridiplantae</taxon>
        <taxon>Streptophyta</taxon>
        <taxon>Embryophyta</taxon>
        <taxon>Tracheophyta</taxon>
        <taxon>Spermatophyta</taxon>
        <taxon>Magnoliopsida</taxon>
        <taxon>eudicotyledons</taxon>
        <taxon>Gunneridae</taxon>
        <taxon>Pentapetalae</taxon>
        <taxon>rosids</taxon>
        <taxon>malvids</taxon>
        <taxon>Myrtales</taxon>
        <taxon>Myrtaceae</taxon>
        <taxon>Myrtoideae</taxon>
        <taxon>Eucalypteae</taxon>
        <taxon>Eucalyptus</taxon>
    </lineage>
</organism>
<dbReference type="EMBL" id="KK198757">
    <property type="protein sequence ID" value="KCW74757.1"/>
    <property type="molecule type" value="Genomic_DNA"/>
</dbReference>
<name>A0A059C8R6_EUCGR</name>
<evidence type="ECO:0000313" key="1">
    <source>
        <dbReference type="EMBL" id="KCW74757.1"/>
    </source>
</evidence>
<dbReference type="Gramene" id="KCW74757">
    <property type="protein sequence ID" value="KCW74757"/>
    <property type="gene ID" value="EUGRSUZ_E03485"/>
</dbReference>